<evidence type="ECO:0000256" key="3">
    <source>
        <dbReference type="ARBA" id="ARBA00022723"/>
    </source>
</evidence>
<dbReference type="RefSeq" id="WP_153651377.1">
    <property type="nucleotide sequence ID" value="NZ_CP045737.1"/>
</dbReference>
<dbReference type="Gene3D" id="3.10.20.600">
    <property type="match status" value="1"/>
</dbReference>
<evidence type="ECO:0000256" key="2">
    <source>
        <dbReference type="ARBA" id="ARBA00022485"/>
    </source>
</evidence>
<keyword evidence="3" id="KW-0479">Metal-binding</keyword>
<dbReference type="PANTHER" id="PTHR43578">
    <property type="entry name" value="NADH-QUINONE OXIDOREDUCTASE SUBUNIT F"/>
    <property type="match status" value="1"/>
</dbReference>
<dbReference type="Proteomes" id="UP000392064">
    <property type="component" value="Chromosome"/>
</dbReference>
<gene>
    <name evidence="6" type="ORF">GEV26_01200</name>
</gene>
<accession>A0A5Q2MAH1</accession>
<dbReference type="Pfam" id="PF01512">
    <property type="entry name" value="Complex1_51K"/>
    <property type="match status" value="1"/>
</dbReference>
<dbReference type="PANTHER" id="PTHR43578:SF3">
    <property type="entry name" value="NADH-QUINONE OXIDOREDUCTASE SUBUNIT F"/>
    <property type="match status" value="1"/>
</dbReference>
<dbReference type="GO" id="GO:0051539">
    <property type="term" value="F:4 iron, 4 sulfur cluster binding"/>
    <property type="evidence" value="ECO:0007669"/>
    <property type="project" value="UniProtKB-KW"/>
</dbReference>
<organism evidence="6 7">
    <name type="scientific">Aeromicrobium yanjiei</name>
    <dbReference type="NCBI Taxonomy" id="2662028"/>
    <lineage>
        <taxon>Bacteria</taxon>
        <taxon>Bacillati</taxon>
        <taxon>Actinomycetota</taxon>
        <taxon>Actinomycetes</taxon>
        <taxon>Propionibacteriales</taxon>
        <taxon>Nocardioidaceae</taxon>
        <taxon>Aeromicrobium</taxon>
    </lineage>
</organism>
<proteinExistence type="inferred from homology"/>
<dbReference type="InterPro" id="IPR019575">
    <property type="entry name" value="Nuop51_4Fe4S-bd"/>
</dbReference>
<evidence type="ECO:0000256" key="4">
    <source>
        <dbReference type="ARBA" id="ARBA00023004"/>
    </source>
</evidence>
<dbReference type="GO" id="GO:0046872">
    <property type="term" value="F:metal ion binding"/>
    <property type="evidence" value="ECO:0007669"/>
    <property type="project" value="UniProtKB-KW"/>
</dbReference>
<evidence type="ECO:0000256" key="5">
    <source>
        <dbReference type="ARBA" id="ARBA00023014"/>
    </source>
</evidence>
<keyword evidence="5" id="KW-0411">Iron-sulfur</keyword>
<comment type="similarity">
    <text evidence="1">Belongs to the complex I 51 kDa subunit family.</text>
</comment>
<reference evidence="6 7" key="1">
    <citation type="submission" date="2019-11" db="EMBL/GenBank/DDBJ databases">
        <authorList>
            <person name="Li J."/>
        </authorList>
    </citation>
    <scope>NUCLEOTIDE SEQUENCE [LARGE SCALE GENOMIC DNA]</scope>
    <source>
        <strain evidence="6 7">MF47</strain>
    </source>
</reference>
<dbReference type="EMBL" id="CP045737">
    <property type="protein sequence ID" value="QGG40104.1"/>
    <property type="molecule type" value="Genomic_DNA"/>
</dbReference>
<dbReference type="Pfam" id="PF10589">
    <property type="entry name" value="NADH_4Fe-4S"/>
    <property type="match status" value="1"/>
</dbReference>
<dbReference type="SUPFAM" id="SSF140490">
    <property type="entry name" value="Nqo1C-terminal domain-like"/>
    <property type="match status" value="1"/>
</dbReference>
<dbReference type="SMART" id="SM00928">
    <property type="entry name" value="NADH_4Fe-4S"/>
    <property type="match status" value="1"/>
</dbReference>
<dbReference type="InterPro" id="IPR037225">
    <property type="entry name" value="Nuo51_FMN-bd_sf"/>
</dbReference>
<dbReference type="InterPro" id="IPR037207">
    <property type="entry name" value="Nuop51_4Fe4S-bd_sf"/>
</dbReference>
<keyword evidence="4" id="KW-0408">Iron</keyword>
<dbReference type="Gene3D" id="3.40.50.11540">
    <property type="entry name" value="NADH-ubiquinone oxidoreductase 51kDa subunit"/>
    <property type="match status" value="1"/>
</dbReference>
<sequence length="432" mass="44700">MSVTAVVDVVARVRPYPGIGTRLLADTAEREDLAAYRLTGGYAEVTDVEDLLSQIDESGLRGRGGAAFPTGFKVRAVRNGRGTPVVVANGEEGEPASVKDRWLLRNRPHLVLDGLRLAALAVGTTEGVVYVSDTQSSASIELAIAELSGQLPGPELDLRVVVVDPTYVAGEETAAVQAINGGPALPMDKPPRPFEVGVGARPTLVSNVETLANLPLIQRLGFEDYRAVGTPTCPGTFLLTLSGAAEPGLYEVPFGITLVDVLTWAGTDSDGVVGALVGGYFAGVVGEEIMTIPLDYESLRTIGSGLGCGAIALLDPSTCVVDVSAAVMSYFARENAGQCGSCFNGTAAMSGVLQGLRDQTASLADVERLSAWSVNLRGRGACGTLDGATNIAATLLAKFPEAVDEHVAGRCTVCAVGPHVVDPPFAVGLAEH</sequence>
<name>A0A5Q2MAH1_9ACTN</name>
<evidence type="ECO:0000313" key="6">
    <source>
        <dbReference type="EMBL" id="QGG40104.1"/>
    </source>
</evidence>
<evidence type="ECO:0000313" key="7">
    <source>
        <dbReference type="Proteomes" id="UP000392064"/>
    </source>
</evidence>
<evidence type="ECO:0000256" key="1">
    <source>
        <dbReference type="ARBA" id="ARBA00007523"/>
    </source>
</evidence>
<dbReference type="Gene3D" id="1.20.1440.230">
    <property type="entry name" value="NADH-ubiquinone oxidoreductase 51kDa subunit, iron-sulphur binding domain"/>
    <property type="match status" value="1"/>
</dbReference>
<keyword evidence="7" id="KW-1185">Reference proteome</keyword>
<dbReference type="KEGG" id="aef:GEV26_01200"/>
<keyword evidence="2" id="KW-0004">4Fe-4S</keyword>
<dbReference type="InterPro" id="IPR011538">
    <property type="entry name" value="Nuo51_FMN-bd"/>
</dbReference>
<dbReference type="SUPFAM" id="SSF142019">
    <property type="entry name" value="Nqo1 FMN-binding domain-like"/>
    <property type="match status" value="1"/>
</dbReference>
<dbReference type="SUPFAM" id="SSF142984">
    <property type="entry name" value="Nqo1 middle domain-like"/>
    <property type="match status" value="1"/>
</dbReference>
<dbReference type="AlphaFoldDB" id="A0A5Q2MAH1"/>
<protein>
    <submittedName>
        <fullName evidence="6">Uncharacterized protein</fullName>
    </submittedName>
</protein>